<dbReference type="AlphaFoldDB" id="A0A8X6GRY3"/>
<gene>
    <name evidence="1" type="ORF">TNCT_724101</name>
</gene>
<name>A0A8X6GRY3_TRICU</name>
<reference evidence="1" key="1">
    <citation type="submission" date="2020-07" db="EMBL/GenBank/DDBJ databases">
        <title>Multicomponent nature underlies the extraordinary mechanical properties of spider dragline silk.</title>
        <authorList>
            <person name="Kono N."/>
            <person name="Nakamura H."/>
            <person name="Mori M."/>
            <person name="Yoshida Y."/>
            <person name="Ohtoshi R."/>
            <person name="Malay A.D."/>
            <person name="Moran D.A.P."/>
            <person name="Tomita M."/>
            <person name="Numata K."/>
            <person name="Arakawa K."/>
        </authorList>
    </citation>
    <scope>NUCLEOTIDE SEQUENCE</scope>
</reference>
<protein>
    <submittedName>
        <fullName evidence="1">Uncharacterized protein</fullName>
    </submittedName>
</protein>
<organism evidence="1 2">
    <name type="scientific">Trichonephila clavata</name>
    <name type="common">Joro spider</name>
    <name type="synonym">Nephila clavata</name>
    <dbReference type="NCBI Taxonomy" id="2740835"/>
    <lineage>
        <taxon>Eukaryota</taxon>
        <taxon>Metazoa</taxon>
        <taxon>Ecdysozoa</taxon>
        <taxon>Arthropoda</taxon>
        <taxon>Chelicerata</taxon>
        <taxon>Arachnida</taxon>
        <taxon>Araneae</taxon>
        <taxon>Araneomorphae</taxon>
        <taxon>Entelegynae</taxon>
        <taxon>Araneoidea</taxon>
        <taxon>Nephilidae</taxon>
        <taxon>Trichonephila</taxon>
    </lineage>
</organism>
<evidence type="ECO:0000313" key="2">
    <source>
        <dbReference type="Proteomes" id="UP000887116"/>
    </source>
</evidence>
<proteinExistence type="predicted"/>
<comment type="caution">
    <text evidence="1">The sequence shown here is derived from an EMBL/GenBank/DDBJ whole genome shotgun (WGS) entry which is preliminary data.</text>
</comment>
<dbReference type="Proteomes" id="UP000887116">
    <property type="component" value="Unassembled WGS sequence"/>
</dbReference>
<accession>A0A8X6GRY3</accession>
<dbReference type="EMBL" id="BMAO01026469">
    <property type="protein sequence ID" value="GFR09913.1"/>
    <property type="molecule type" value="Genomic_DNA"/>
</dbReference>
<sequence length="94" mass="11106">MENYFEKFQNIFQLRFPKRDIISSLPKKKDVPKTTFNPQERDGTSLLKRATKRVHQVMLVNKLINQNPWPPILTRNVHHHLDTTIKQKDIGSIS</sequence>
<evidence type="ECO:0000313" key="1">
    <source>
        <dbReference type="EMBL" id="GFR09913.1"/>
    </source>
</evidence>
<keyword evidence="2" id="KW-1185">Reference proteome</keyword>